<feature type="binding site" evidence="10">
    <location>
        <begin position="185"/>
        <end position="187"/>
    </location>
    <ligand>
        <name>FAD</name>
        <dbReference type="ChEBI" id="CHEBI:57692"/>
    </ligand>
</feature>
<evidence type="ECO:0000256" key="9">
    <source>
        <dbReference type="PIRSR" id="PIRSR000196-1"/>
    </source>
</evidence>
<feature type="binding site" evidence="10">
    <location>
        <begin position="224"/>
        <end position="225"/>
    </location>
    <ligand>
        <name>FAD</name>
        <dbReference type="ChEBI" id="CHEBI:57692"/>
    </ligand>
</feature>
<dbReference type="PIRSF" id="PIRSF000196">
    <property type="entry name" value="Pro_dehydrog"/>
    <property type="match status" value="1"/>
</dbReference>
<comment type="cofactor">
    <cofactor evidence="10">
        <name>FAD</name>
        <dbReference type="ChEBI" id="CHEBI:57692"/>
    </cofactor>
    <text evidence="10">Binds 1 FAD per subunit.</text>
</comment>
<dbReference type="RefSeq" id="WP_183565011.1">
    <property type="nucleotide sequence ID" value="NZ_CBCSLB010000007.1"/>
</dbReference>
<dbReference type="PANTHER" id="PTHR13914">
    <property type="entry name" value="PROLINE OXIDASE"/>
    <property type="match status" value="1"/>
</dbReference>
<evidence type="ECO:0000256" key="8">
    <source>
        <dbReference type="ARBA" id="ARBA00048779"/>
    </source>
</evidence>
<dbReference type="GO" id="GO:0004657">
    <property type="term" value="F:proline dehydrogenase activity"/>
    <property type="evidence" value="ECO:0007669"/>
    <property type="project" value="UniProtKB-EC"/>
</dbReference>
<reference evidence="12 13" key="1">
    <citation type="submission" date="2020-08" db="EMBL/GenBank/DDBJ databases">
        <title>Genomic Encyclopedia of Type Strains, Phase III (KMG-III): the genomes of soil and plant-associated and newly described type strains.</title>
        <authorList>
            <person name="Whitman W."/>
        </authorList>
    </citation>
    <scope>NUCLEOTIDE SEQUENCE [LARGE SCALE GENOMIC DNA]</scope>
    <source>
        <strain evidence="12 13">CECT 8234</strain>
    </source>
</reference>
<dbReference type="Pfam" id="PF01619">
    <property type="entry name" value="Pro_dh"/>
    <property type="match status" value="1"/>
</dbReference>
<dbReference type="PANTHER" id="PTHR13914:SF0">
    <property type="entry name" value="PROLINE DEHYDROGENASE 1, MITOCHONDRIAL"/>
    <property type="match status" value="1"/>
</dbReference>
<evidence type="ECO:0000313" key="13">
    <source>
        <dbReference type="Proteomes" id="UP000518605"/>
    </source>
</evidence>
<sequence length="304" mass="34757">MEKLMRSFFLTLGKSRRVGGLARKYGLRLGASRFVAGVEINSSIEAVKKLNKQGKMATLDHLGEFISSKQEAEHSTEMCRRTLASIAASGVNANLSLKLTSLGLDLGSELCESQMRRILELAEQTDNFVRIDMEDYAHCQPALDLYQKLRASSDRVGIVIQAYLYRSEQDVQELGLTNANLRLVKGAYKEPKEVAFPLKTDVDQSYMRLIEQHLLSGSYTAIATHDRDVIQQAKAFIRDQGIPVSQFEFQMLYGICEELQDELVLEGYRVRIYVPYGEDWFGYFMRRLAERPDNVWFVLKNMWK</sequence>
<feature type="binding site" evidence="10">
    <location>
        <position position="133"/>
    </location>
    <ligand>
        <name>FAD</name>
        <dbReference type="ChEBI" id="CHEBI:57692"/>
    </ligand>
</feature>
<evidence type="ECO:0000256" key="4">
    <source>
        <dbReference type="ARBA" id="ARBA00022741"/>
    </source>
</evidence>
<evidence type="ECO:0000256" key="6">
    <source>
        <dbReference type="ARBA" id="ARBA00023002"/>
    </source>
</evidence>
<proteinExistence type="predicted"/>
<feature type="domain" description="Proline dehydrogenase" evidence="11">
    <location>
        <begin position="45"/>
        <end position="297"/>
    </location>
</feature>
<dbReference type="InterPro" id="IPR029041">
    <property type="entry name" value="FAD-linked_oxidoreductase-like"/>
</dbReference>
<dbReference type="GO" id="GO:0000166">
    <property type="term" value="F:nucleotide binding"/>
    <property type="evidence" value="ECO:0007669"/>
    <property type="project" value="UniProtKB-KW"/>
</dbReference>
<gene>
    <name evidence="12" type="ORF">FHS16_003500</name>
</gene>
<evidence type="ECO:0000313" key="12">
    <source>
        <dbReference type="EMBL" id="MBB3153438.1"/>
    </source>
</evidence>
<organism evidence="12 13">
    <name type="scientific">Paenibacillus endophyticus</name>
    <dbReference type="NCBI Taxonomy" id="1294268"/>
    <lineage>
        <taxon>Bacteria</taxon>
        <taxon>Bacillati</taxon>
        <taxon>Bacillota</taxon>
        <taxon>Bacilli</taxon>
        <taxon>Bacillales</taxon>
        <taxon>Paenibacillaceae</taxon>
        <taxon>Paenibacillus</taxon>
    </lineage>
</organism>
<evidence type="ECO:0000256" key="10">
    <source>
        <dbReference type="PIRSR" id="PIRSR000196-2"/>
    </source>
</evidence>
<feature type="binding site" evidence="10">
    <location>
        <position position="199"/>
    </location>
    <ligand>
        <name>FAD</name>
        <dbReference type="ChEBI" id="CHEBI:57692"/>
    </ligand>
</feature>
<comment type="caution">
    <text evidence="12">The sequence shown here is derived from an EMBL/GenBank/DDBJ whole genome shotgun (WGS) entry which is preliminary data.</text>
</comment>
<comment type="catalytic activity">
    <reaction evidence="8">
        <text>L-proline + a quinone = (S)-1-pyrroline-5-carboxylate + a quinol + H(+)</text>
        <dbReference type="Rhea" id="RHEA:23784"/>
        <dbReference type="ChEBI" id="CHEBI:15378"/>
        <dbReference type="ChEBI" id="CHEBI:17388"/>
        <dbReference type="ChEBI" id="CHEBI:24646"/>
        <dbReference type="ChEBI" id="CHEBI:60039"/>
        <dbReference type="ChEBI" id="CHEBI:132124"/>
        <dbReference type="EC" id="1.5.5.2"/>
    </reaction>
</comment>
<dbReference type="InterPro" id="IPR002872">
    <property type="entry name" value="Proline_DH_dom"/>
</dbReference>
<dbReference type="UniPathway" id="UPA00261">
    <property type="reaction ID" value="UER00373"/>
</dbReference>
<evidence type="ECO:0000256" key="3">
    <source>
        <dbReference type="ARBA" id="ARBA00022630"/>
    </source>
</evidence>
<dbReference type="InterPro" id="IPR008219">
    <property type="entry name" value="PRODH_bac_arc"/>
</dbReference>
<dbReference type="AlphaFoldDB" id="A0A7W5C959"/>
<evidence type="ECO:0000256" key="7">
    <source>
        <dbReference type="ARBA" id="ARBA00023062"/>
    </source>
</evidence>
<comment type="pathway">
    <text evidence="1">Amino-acid degradation; L-proline degradation into L-glutamate; L-glutamate from L-proline: step 1/2.</text>
</comment>
<keyword evidence="13" id="KW-1185">Reference proteome</keyword>
<evidence type="ECO:0000259" key="11">
    <source>
        <dbReference type="Pfam" id="PF01619"/>
    </source>
</evidence>
<protein>
    <recommendedName>
        <fullName evidence="2">proline dehydrogenase</fullName>
        <ecNumber evidence="2">1.5.5.2</ecNumber>
    </recommendedName>
</protein>
<dbReference type="Proteomes" id="UP000518605">
    <property type="component" value="Unassembled WGS sequence"/>
</dbReference>
<feature type="binding site" evidence="9">
    <location>
        <position position="286"/>
    </location>
    <ligand>
        <name>substrate</name>
    </ligand>
</feature>
<keyword evidence="7" id="KW-0642">Proline metabolism</keyword>
<dbReference type="SUPFAM" id="SSF51730">
    <property type="entry name" value="FAD-linked oxidoreductase"/>
    <property type="match status" value="1"/>
</dbReference>
<feature type="binding site" evidence="9">
    <location>
        <position position="287"/>
    </location>
    <ligand>
        <name>substrate</name>
    </ligand>
</feature>
<dbReference type="Gene3D" id="3.20.20.220">
    <property type="match status" value="1"/>
</dbReference>
<keyword evidence="5 10" id="KW-0274">FAD</keyword>
<feature type="binding site" evidence="10">
    <location>
        <position position="161"/>
    </location>
    <ligand>
        <name>FAD</name>
        <dbReference type="ChEBI" id="CHEBI:57692"/>
    </ligand>
</feature>
<dbReference type="EC" id="1.5.5.2" evidence="2"/>
<dbReference type="GO" id="GO:0010133">
    <property type="term" value="P:L-proline catabolic process to L-glutamate"/>
    <property type="evidence" value="ECO:0007669"/>
    <property type="project" value="UniProtKB-UniPathway"/>
</dbReference>
<keyword evidence="3" id="KW-0285">Flavoprotein</keyword>
<keyword evidence="4 10" id="KW-0547">Nucleotide-binding</keyword>
<evidence type="ECO:0000256" key="2">
    <source>
        <dbReference type="ARBA" id="ARBA00012695"/>
    </source>
</evidence>
<evidence type="ECO:0000256" key="5">
    <source>
        <dbReference type="ARBA" id="ARBA00022827"/>
    </source>
</evidence>
<accession>A0A7W5C959</accession>
<feature type="binding site" evidence="9">
    <location>
        <position position="98"/>
    </location>
    <ligand>
        <name>substrate</name>
    </ligand>
</feature>
<dbReference type="EMBL" id="JACHXW010000010">
    <property type="protein sequence ID" value="MBB3153438.1"/>
    <property type="molecule type" value="Genomic_DNA"/>
</dbReference>
<dbReference type="InterPro" id="IPR015659">
    <property type="entry name" value="Proline_oxidase"/>
</dbReference>
<keyword evidence="6 12" id="KW-0560">Oxidoreductase</keyword>
<name>A0A7W5C959_9BACL</name>
<evidence type="ECO:0000256" key="1">
    <source>
        <dbReference type="ARBA" id="ARBA00004739"/>
    </source>
</evidence>